<reference evidence="1" key="1">
    <citation type="submission" date="2022-07" db="EMBL/GenBank/DDBJ databases">
        <title>Phylogenomic reconstructions and comparative analyses of Kickxellomycotina fungi.</title>
        <authorList>
            <person name="Reynolds N.K."/>
            <person name="Stajich J.E."/>
            <person name="Barry K."/>
            <person name="Grigoriev I.V."/>
            <person name="Crous P."/>
            <person name="Smith M.E."/>
        </authorList>
    </citation>
    <scope>NUCLEOTIDE SEQUENCE</scope>
    <source>
        <strain evidence="1">CBS 190363</strain>
    </source>
</reference>
<keyword evidence="2" id="KW-1185">Reference proteome</keyword>
<name>A0ACC1M4V0_9FUNG</name>
<organism evidence="1 2">
    <name type="scientific">Coemansia aciculifera</name>
    <dbReference type="NCBI Taxonomy" id="417176"/>
    <lineage>
        <taxon>Eukaryota</taxon>
        <taxon>Fungi</taxon>
        <taxon>Fungi incertae sedis</taxon>
        <taxon>Zoopagomycota</taxon>
        <taxon>Kickxellomycotina</taxon>
        <taxon>Kickxellomycetes</taxon>
        <taxon>Kickxellales</taxon>
        <taxon>Kickxellaceae</taxon>
        <taxon>Coemansia</taxon>
    </lineage>
</organism>
<gene>
    <name evidence="1" type="ORF">IWW38_002556</name>
</gene>
<evidence type="ECO:0000313" key="1">
    <source>
        <dbReference type="EMBL" id="KAJ2894519.1"/>
    </source>
</evidence>
<protein>
    <submittedName>
        <fullName evidence="1">Uncharacterized protein</fullName>
    </submittedName>
</protein>
<comment type="caution">
    <text evidence="1">The sequence shown here is derived from an EMBL/GenBank/DDBJ whole genome shotgun (WGS) entry which is preliminary data.</text>
</comment>
<proteinExistence type="predicted"/>
<accession>A0ACC1M4V0</accession>
<dbReference type="EMBL" id="JANBVB010000402">
    <property type="protein sequence ID" value="KAJ2894519.1"/>
    <property type="molecule type" value="Genomic_DNA"/>
</dbReference>
<evidence type="ECO:0000313" key="2">
    <source>
        <dbReference type="Proteomes" id="UP001139981"/>
    </source>
</evidence>
<dbReference type="Proteomes" id="UP001139981">
    <property type="component" value="Unassembled WGS sequence"/>
</dbReference>
<sequence>MVSLYSICLLLVGGAWAAIVQPGLAIESSALSKRDVSISGLLGIKGAVLIINGNQTSCEAALIDSGSAFVAASCLQYKNGNLDTTANYQLSVYMGSNGAGTQIYGISQITVHPQYSSSLYINNLAVVQFNPGASIAWSYLIGINPSEWSHEYFARRSLAANSAGNTQWNNILALDSMDSPSDCATYSSVFVSNSKDFICNPGSIQSIYNQACSMPYGTVYGVVQPSNINIVALHSFSVVVGGNMCSSNEKLHYYTVLRNYAAWAAQVIGRPIGGFVKAPGFTMKPNYNFSMKSNATVVGGAQVFAGDRFVQDPVDPALVNNPQNPNSTPTTTSSTSTKSTNTSTTKSTTSSKTNISSNTTGTSTTPTLVDNNSDGNSSDDGGNSSDTSSDQSGGGNQTAGPTSSSSTTTIIIIVVVVLVLGGVGGWFYWRRKKKIQAEEMGANGWNNDRDDAESVADMPDAMRLTSEFNRKTFLTSNNLPPPPVPNFGHDFGPRRTDSPVGKGGQYAESEYVPESQPTYGRPDTSYTNNNRYSEYTEAGNNNNYNKGYQARR</sequence>